<dbReference type="Proteomes" id="UP000095287">
    <property type="component" value="Unplaced"/>
</dbReference>
<name>A0A1I7Z305_9BILA</name>
<dbReference type="GO" id="GO:1990130">
    <property type="term" value="C:GATOR1 complex"/>
    <property type="evidence" value="ECO:0007669"/>
    <property type="project" value="TreeGrafter"/>
</dbReference>
<dbReference type="WBParaSite" id="L893_g22090.t1">
    <property type="protein sequence ID" value="L893_g22090.t1"/>
    <property type="gene ID" value="L893_g22090"/>
</dbReference>
<evidence type="ECO:0000313" key="3">
    <source>
        <dbReference type="Proteomes" id="UP000095287"/>
    </source>
</evidence>
<dbReference type="GO" id="GO:0034198">
    <property type="term" value="P:cellular response to amino acid starvation"/>
    <property type="evidence" value="ECO:0007669"/>
    <property type="project" value="TreeGrafter"/>
</dbReference>
<dbReference type="InterPro" id="IPR027244">
    <property type="entry name" value="IML1"/>
</dbReference>
<organism evidence="3 4">
    <name type="scientific">Steinernema glaseri</name>
    <dbReference type="NCBI Taxonomy" id="37863"/>
    <lineage>
        <taxon>Eukaryota</taxon>
        <taxon>Metazoa</taxon>
        <taxon>Ecdysozoa</taxon>
        <taxon>Nematoda</taxon>
        <taxon>Chromadorea</taxon>
        <taxon>Rhabditida</taxon>
        <taxon>Tylenchina</taxon>
        <taxon>Panagrolaimomorpha</taxon>
        <taxon>Strongyloidoidea</taxon>
        <taxon>Steinernematidae</taxon>
        <taxon>Steinernema</taxon>
    </lineage>
</organism>
<dbReference type="GO" id="GO:0005765">
    <property type="term" value="C:lysosomal membrane"/>
    <property type="evidence" value="ECO:0007669"/>
    <property type="project" value="TreeGrafter"/>
</dbReference>
<dbReference type="PANTHER" id="PTHR13179">
    <property type="entry name" value="DEP DOMAIN CONTAINING PROTEIN 5"/>
    <property type="match status" value="1"/>
</dbReference>
<dbReference type="Pfam" id="PF19418">
    <property type="entry name" value="DEPDC5_CTD"/>
    <property type="match status" value="1"/>
</dbReference>
<dbReference type="GO" id="GO:1904262">
    <property type="term" value="P:negative regulation of TORC1 signaling"/>
    <property type="evidence" value="ECO:0007669"/>
    <property type="project" value="TreeGrafter"/>
</dbReference>
<dbReference type="PROSITE" id="PS50186">
    <property type="entry name" value="DEP"/>
    <property type="match status" value="1"/>
</dbReference>
<dbReference type="PANTHER" id="PTHR13179:SF8">
    <property type="entry name" value="GATOR COMPLEX PROTEIN DEPDC5"/>
    <property type="match status" value="1"/>
</dbReference>
<keyword evidence="3" id="KW-1185">Reference proteome</keyword>
<dbReference type="GO" id="GO:0035556">
    <property type="term" value="P:intracellular signal transduction"/>
    <property type="evidence" value="ECO:0007669"/>
    <property type="project" value="InterPro"/>
</dbReference>
<evidence type="ECO:0000313" key="4">
    <source>
        <dbReference type="WBParaSite" id="L893_g22090.t1"/>
    </source>
</evidence>
<evidence type="ECO:0000259" key="2">
    <source>
        <dbReference type="PROSITE" id="PS50186"/>
    </source>
</evidence>
<dbReference type="InterPro" id="IPR045838">
    <property type="entry name" value="DEPDC5_CTD"/>
</dbReference>
<sequence length="561" mass="64245">MIRSAIRNMGHTQRESVGNNISRECTLSFNRFYHRIALVLPKDIFVTQFIPADCETAVIFGPNGEPVPSSLERKRLSPYGTPMYDPNSHESHDYFEELSKEEIKQYNYLFQVPDSAKYIASVTSFKHHNLDKLNWSCLDTHLQSRRGSTLFKDGMKCFSSRFLMVPSIAEEVKKVGKRKDSGSAYVTTLKVEEQEDNFMSYIEWLNNLKPNQMGNAMGEVPSLRISDKEDILKAWKAEINRHPLRWISPGPGQKPEALSGIFVSYTFIKWLWISPGPGQKPEALSGIFVSYTFIKWLLKNVDEISSYREALDFANKLIELNRIRMVTDSTPSVPEDVDSCKSSSDRANDGRSRIRYGFYFCIIVDEQGTAAEALLKPILGRKIQCEIGVKCRVGEPMPIYKSSRRRQKPRSLTQRSLGTELDEDDEEESSLKRGCHYRTRAVEMDFCSPTFKVRPPEALYIEWGRVLFDRRFTPGKAFEINVRWMMATGQTISEVITGWTRRAKKWGFRLFPAPEDAFALPKNVMSSPLRCPISISFPPKGLHIPEDNISKVVEKVAHRFG</sequence>
<dbReference type="InterPro" id="IPR000591">
    <property type="entry name" value="DEP_dom"/>
</dbReference>
<evidence type="ECO:0000256" key="1">
    <source>
        <dbReference type="SAM" id="MobiDB-lite"/>
    </source>
</evidence>
<dbReference type="GO" id="GO:0010508">
    <property type="term" value="P:positive regulation of autophagy"/>
    <property type="evidence" value="ECO:0007669"/>
    <property type="project" value="TreeGrafter"/>
</dbReference>
<feature type="region of interest" description="Disordered" evidence="1">
    <location>
        <begin position="400"/>
        <end position="425"/>
    </location>
</feature>
<accession>A0A1I7Z305</accession>
<proteinExistence type="predicted"/>
<reference evidence="4" key="1">
    <citation type="submission" date="2016-11" db="UniProtKB">
        <authorList>
            <consortium name="WormBaseParasite"/>
        </authorList>
    </citation>
    <scope>IDENTIFICATION</scope>
</reference>
<dbReference type="AlphaFoldDB" id="A0A1I7Z305"/>
<dbReference type="GO" id="GO:0005096">
    <property type="term" value="F:GTPase activator activity"/>
    <property type="evidence" value="ECO:0007669"/>
    <property type="project" value="InterPro"/>
</dbReference>
<feature type="domain" description="DEP" evidence="2">
    <location>
        <begin position="288"/>
        <end position="326"/>
    </location>
</feature>
<protein>
    <submittedName>
        <fullName evidence="4">DEP domain-containing protein</fullName>
    </submittedName>
</protein>